<dbReference type="InterPro" id="IPR013154">
    <property type="entry name" value="ADH-like_N"/>
</dbReference>
<comment type="caution">
    <text evidence="2">The sequence shown here is derived from an EMBL/GenBank/DDBJ whole genome shotgun (WGS) entry which is preliminary data.</text>
</comment>
<dbReference type="RefSeq" id="WP_067511186.1">
    <property type="nucleotide sequence ID" value="NZ_CP107943.1"/>
</dbReference>
<evidence type="ECO:0000313" key="3">
    <source>
        <dbReference type="Proteomes" id="UP000252586"/>
    </source>
</evidence>
<dbReference type="GO" id="GO:0016491">
    <property type="term" value="F:oxidoreductase activity"/>
    <property type="evidence" value="ECO:0007669"/>
    <property type="project" value="InterPro"/>
</dbReference>
<protein>
    <submittedName>
        <fullName evidence="2">NADPH:quinone reductase-like Zn-dependent oxidoreductase</fullName>
    </submittedName>
</protein>
<dbReference type="CDD" id="cd05289">
    <property type="entry name" value="MDR_like_2"/>
    <property type="match status" value="1"/>
</dbReference>
<reference evidence="2 3" key="1">
    <citation type="submission" date="2018-06" db="EMBL/GenBank/DDBJ databases">
        <title>Genomic Encyclopedia of Type Strains, Phase IV (KMG-IV): sequencing the most valuable type-strain genomes for metagenomic binning, comparative biology and taxonomic classification.</title>
        <authorList>
            <person name="Goeker M."/>
        </authorList>
    </citation>
    <scope>NUCLEOTIDE SEQUENCE [LARGE SCALE GENOMIC DNA]</scope>
    <source>
        <strain evidence="2 3">DSM 44599</strain>
    </source>
</reference>
<sequence length="304" mass="31569">MLVITQDEFGGPEVLRAVTVERPRPGPGEVVVRVAATSVNPADWKVRAGQVNPPWELPFTLGFDVSGVVAEAGADVSEFRGGEPVFGLVFGRYGANAEYLTVPAAVLAQIPAGASYLESAALPTAGLTAWQSLSAVAAGQRVLIHAAAGGVGHLAVQLAVARGAHVIGTASAKHHGYLRGLGAHELIDYRTADFAESLAEVDVVLDLVGGDYGKRSLRVLRPDGVLIAALDSDAEGDPRYHRLHVQPSAADLSSLATEFEAGRLRPAIAAVYPLTDLATAHRHSESGGVRGKIAIEVDASLTTG</sequence>
<dbReference type="SUPFAM" id="SSF50129">
    <property type="entry name" value="GroES-like"/>
    <property type="match status" value="1"/>
</dbReference>
<dbReference type="OrthoDB" id="3727682at2"/>
<evidence type="ECO:0000259" key="1">
    <source>
        <dbReference type="SMART" id="SM00829"/>
    </source>
</evidence>
<dbReference type="InterPro" id="IPR050700">
    <property type="entry name" value="YIM1/Zinc_Alcohol_DH_Fams"/>
</dbReference>
<name>A0A366DYT5_9NOCA</name>
<dbReference type="STRING" id="1210090.GCA_001613185_04495"/>
<dbReference type="Gene3D" id="3.40.50.720">
    <property type="entry name" value="NAD(P)-binding Rossmann-like Domain"/>
    <property type="match status" value="1"/>
</dbReference>
<accession>A0A366DYT5</accession>
<keyword evidence="3" id="KW-1185">Reference proteome</keyword>
<gene>
    <name evidence="2" type="ORF">DFR74_102847</name>
</gene>
<dbReference type="InterPro" id="IPR020843">
    <property type="entry name" value="ER"/>
</dbReference>
<evidence type="ECO:0000313" key="2">
    <source>
        <dbReference type="EMBL" id="RBO94424.1"/>
    </source>
</evidence>
<dbReference type="EMBL" id="QNRE01000002">
    <property type="protein sequence ID" value="RBO94424.1"/>
    <property type="molecule type" value="Genomic_DNA"/>
</dbReference>
<dbReference type="Proteomes" id="UP000252586">
    <property type="component" value="Unassembled WGS sequence"/>
</dbReference>
<dbReference type="SMART" id="SM00829">
    <property type="entry name" value="PKS_ER"/>
    <property type="match status" value="1"/>
</dbReference>
<dbReference type="InterPro" id="IPR036291">
    <property type="entry name" value="NAD(P)-bd_dom_sf"/>
</dbReference>
<organism evidence="2 3">
    <name type="scientific">Nocardia puris</name>
    <dbReference type="NCBI Taxonomy" id="208602"/>
    <lineage>
        <taxon>Bacteria</taxon>
        <taxon>Bacillati</taxon>
        <taxon>Actinomycetota</taxon>
        <taxon>Actinomycetes</taxon>
        <taxon>Mycobacteriales</taxon>
        <taxon>Nocardiaceae</taxon>
        <taxon>Nocardia</taxon>
    </lineage>
</organism>
<proteinExistence type="predicted"/>
<dbReference type="Pfam" id="PF13602">
    <property type="entry name" value="ADH_zinc_N_2"/>
    <property type="match status" value="1"/>
</dbReference>
<dbReference type="SUPFAM" id="SSF51735">
    <property type="entry name" value="NAD(P)-binding Rossmann-fold domains"/>
    <property type="match status" value="1"/>
</dbReference>
<dbReference type="InterPro" id="IPR011032">
    <property type="entry name" value="GroES-like_sf"/>
</dbReference>
<dbReference type="Gene3D" id="3.90.180.10">
    <property type="entry name" value="Medium-chain alcohol dehydrogenases, catalytic domain"/>
    <property type="match status" value="1"/>
</dbReference>
<dbReference type="AlphaFoldDB" id="A0A366DYT5"/>
<dbReference type="PANTHER" id="PTHR11695:SF294">
    <property type="entry name" value="RETICULON-4-INTERACTING PROTEIN 1, MITOCHONDRIAL"/>
    <property type="match status" value="1"/>
</dbReference>
<dbReference type="PANTHER" id="PTHR11695">
    <property type="entry name" value="ALCOHOL DEHYDROGENASE RELATED"/>
    <property type="match status" value="1"/>
</dbReference>
<feature type="domain" description="Enoyl reductase (ER)" evidence="1">
    <location>
        <begin position="10"/>
        <end position="295"/>
    </location>
</feature>
<dbReference type="Pfam" id="PF08240">
    <property type="entry name" value="ADH_N"/>
    <property type="match status" value="1"/>
</dbReference>